<dbReference type="InterPro" id="IPR029016">
    <property type="entry name" value="GAF-like_dom_sf"/>
</dbReference>
<dbReference type="SUPFAM" id="SSF55781">
    <property type="entry name" value="GAF domain-like"/>
    <property type="match status" value="1"/>
</dbReference>
<dbReference type="RefSeq" id="WP_073270127.1">
    <property type="nucleotide sequence ID" value="NZ_FQTU01000006.1"/>
</dbReference>
<dbReference type="Pfam" id="PF01614">
    <property type="entry name" value="IclR_C"/>
    <property type="match status" value="1"/>
</dbReference>
<dbReference type="STRING" id="1120975.SAMN02746064_01145"/>
<organism evidence="6 7">
    <name type="scientific">Alkalibacter saccharofermentans DSM 14828</name>
    <dbReference type="NCBI Taxonomy" id="1120975"/>
    <lineage>
        <taxon>Bacteria</taxon>
        <taxon>Bacillati</taxon>
        <taxon>Bacillota</taxon>
        <taxon>Clostridia</taxon>
        <taxon>Eubacteriales</taxon>
        <taxon>Eubacteriaceae</taxon>
        <taxon>Alkalibacter</taxon>
    </lineage>
</organism>
<evidence type="ECO:0000313" key="7">
    <source>
        <dbReference type="Proteomes" id="UP000184251"/>
    </source>
</evidence>
<dbReference type="GO" id="GO:0003677">
    <property type="term" value="F:DNA binding"/>
    <property type="evidence" value="ECO:0007669"/>
    <property type="project" value="UniProtKB-KW"/>
</dbReference>
<dbReference type="EMBL" id="FQTU01000006">
    <property type="protein sequence ID" value="SHE75482.1"/>
    <property type="molecule type" value="Genomic_DNA"/>
</dbReference>
<keyword evidence="3" id="KW-0804">Transcription</keyword>
<dbReference type="PROSITE" id="PS51078">
    <property type="entry name" value="ICLR_ED"/>
    <property type="match status" value="1"/>
</dbReference>
<dbReference type="AlphaFoldDB" id="A0A1M4W3F0"/>
<dbReference type="InterPro" id="IPR014757">
    <property type="entry name" value="Tscrpt_reg_IclR_C"/>
</dbReference>
<keyword evidence="2" id="KW-0238">DNA-binding</keyword>
<dbReference type="CDD" id="cd00090">
    <property type="entry name" value="HTH_ARSR"/>
    <property type="match status" value="1"/>
</dbReference>
<dbReference type="GO" id="GO:0045892">
    <property type="term" value="P:negative regulation of DNA-templated transcription"/>
    <property type="evidence" value="ECO:0007669"/>
    <property type="project" value="TreeGrafter"/>
</dbReference>
<dbReference type="PANTHER" id="PTHR30136:SF35">
    <property type="entry name" value="HTH-TYPE TRANSCRIPTIONAL REGULATOR RV1719"/>
    <property type="match status" value="1"/>
</dbReference>
<dbReference type="SUPFAM" id="SSF46785">
    <property type="entry name" value="Winged helix' DNA-binding domain"/>
    <property type="match status" value="1"/>
</dbReference>
<evidence type="ECO:0000256" key="1">
    <source>
        <dbReference type="ARBA" id="ARBA00023015"/>
    </source>
</evidence>
<accession>A0A1M4W3F0</accession>
<dbReference type="InterPro" id="IPR036390">
    <property type="entry name" value="WH_DNA-bd_sf"/>
</dbReference>
<evidence type="ECO:0000259" key="4">
    <source>
        <dbReference type="PROSITE" id="PS51077"/>
    </source>
</evidence>
<dbReference type="InterPro" id="IPR005471">
    <property type="entry name" value="Tscrpt_reg_IclR_N"/>
</dbReference>
<dbReference type="Pfam" id="PF09339">
    <property type="entry name" value="HTH_IclR"/>
    <property type="match status" value="1"/>
</dbReference>
<dbReference type="OrthoDB" id="9791752at2"/>
<dbReference type="Gene3D" id="1.10.10.10">
    <property type="entry name" value="Winged helix-like DNA-binding domain superfamily/Winged helix DNA-binding domain"/>
    <property type="match status" value="1"/>
</dbReference>
<reference evidence="6 7" key="1">
    <citation type="submission" date="2016-11" db="EMBL/GenBank/DDBJ databases">
        <authorList>
            <person name="Jaros S."/>
            <person name="Januszkiewicz K."/>
            <person name="Wedrychowicz H."/>
        </authorList>
    </citation>
    <scope>NUCLEOTIDE SEQUENCE [LARGE SCALE GENOMIC DNA]</scope>
    <source>
        <strain evidence="6 7">DSM 14828</strain>
    </source>
</reference>
<gene>
    <name evidence="6" type="ORF">SAMN02746064_01145</name>
</gene>
<proteinExistence type="predicted"/>
<protein>
    <submittedName>
        <fullName evidence="6">Transcriptional regulator, IclR family</fullName>
    </submittedName>
</protein>
<evidence type="ECO:0000313" key="6">
    <source>
        <dbReference type="EMBL" id="SHE75482.1"/>
    </source>
</evidence>
<name>A0A1M4W3F0_9FIRM</name>
<dbReference type="Gene3D" id="3.30.450.40">
    <property type="match status" value="1"/>
</dbReference>
<dbReference type="InterPro" id="IPR050707">
    <property type="entry name" value="HTH_MetabolicPath_Reg"/>
</dbReference>
<keyword evidence="1" id="KW-0805">Transcription regulation</keyword>
<feature type="domain" description="IclR-ED" evidence="5">
    <location>
        <begin position="69"/>
        <end position="253"/>
    </location>
</feature>
<dbReference type="PROSITE" id="PS51077">
    <property type="entry name" value="HTH_ICLR"/>
    <property type="match status" value="1"/>
</dbReference>
<dbReference type="Proteomes" id="UP000184251">
    <property type="component" value="Unassembled WGS sequence"/>
</dbReference>
<evidence type="ECO:0000259" key="5">
    <source>
        <dbReference type="PROSITE" id="PS51078"/>
    </source>
</evidence>
<dbReference type="GO" id="GO:0003700">
    <property type="term" value="F:DNA-binding transcription factor activity"/>
    <property type="evidence" value="ECO:0007669"/>
    <property type="project" value="TreeGrafter"/>
</dbReference>
<sequence length="256" mass="28495">MSEKNPVQSAGRIFSVLELLAQAGPMGVTELSKSLELNKSTVHRLLASLIAMDYVKKEIDSDKYRLTFKILGLGEALLDKVDIVSVAKPYLQDLVQASGETVHLVQREGTDMVYIDKVESQVSSVRMVSRIGVGKPLYCTAVGKAMLAELDDLEVKKIWDDSKIEKLTPKTIVDFEEFVKELNDIRQKGYALDNEENEIGVRCIAACIKNYKGKAENAFSISAPIIRMSDERIEELAAEVIKMKEELSKAFGYKGN</sequence>
<evidence type="ECO:0000256" key="2">
    <source>
        <dbReference type="ARBA" id="ARBA00023125"/>
    </source>
</evidence>
<feature type="domain" description="HTH iclR-type" evidence="4">
    <location>
        <begin position="7"/>
        <end position="68"/>
    </location>
</feature>
<dbReference type="SMART" id="SM00346">
    <property type="entry name" value="HTH_ICLR"/>
    <property type="match status" value="1"/>
</dbReference>
<dbReference type="InterPro" id="IPR036388">
    <property type="entry name" value="WH-like_DNA-bd_sf"/>
</dbReference>
<evidence type="ECO:0000256" key="3">
    <source>
        <dbReference type="ARBA" id="ARBA00023163"/>
    </source>
</evidence>
<keyword evidence="7" id="KW-1185">Reference proteome</keyword>
<dbReference type="InterPro" id="IPR011991">
    <property type="entry name" value="ArsR-like_HTH"/>
</dbReference>
<dbReference type="PANTHER" id="PTHR30136">
    <property type="entry name" value="HELIX-TURN-HELIX TRANSCRIPTIONAL REGULATOR, ICLR FAMILY"/>
    <property type="match status" value="1"/>
</dbReference>